<comment type="caution">
    <text evidence="16">Lacks conserved residue(s) required for the propagation of feature annotation.</text>
</comment>
<comment type="subcellular location">
    <subcellularLocation>
        <location evidence="1 16">Endoplasmic reticulum membrane</location>
        <topology evidence="1 16">Multi-pass membrane protein</topology>
    </subcellularLocation>
</comment>
<dbReference type="OrthoDB" id="264532at2759"/>
<evidence type="ECO:0000256" key="16">
    <source>
        <dbReference type="RuleBase" id="RU367023"/>
    </source>
</evidence>
<dbReference type="Pfam" id="PF03982">
    <property type="entry name" value="DAGAT"/>
    <property type="match status" value="2"/>
</dbReference>
<evidence type="ECO:0000256" key="5">
    <source>
        <dbReference type="ARBA" id="ARBA00013244"/>
    </source>
</evidence>
<evidence type="ECO:0000313" key="18">
    <source>
        <dbReference type="Proteomes" id="UP000761534"/>
    </source>
</evidence>
<comment type="similarity">
    <text evidence="4 16">Belongs to the diacylglycerol acyltransferase family.</text>
</comment>
<accession>A0A642V2D3</accession>
<reference evidence="17" key="1">
    <citation type="journal article" date="2019" name="G3 (Bethesda)">
        <title>Genome Assemblies of Two Rare Opportunistic Yeast Pathogens: Diutina rugosa (syn. Candida rugosa) and Trichomonascus ciferrii (syn. Candida ciferrii).</title>
        <authorList>
            <person name="Mixao V."/>
            <person name="Saus E."/>
            <person name="Hansen A.P."/>
            <person name="Lass-Florl C."/>
            <person name="Gabaldon T."/>
        </authorList>
    </citation>
    <scope>NUCLEOTIDE SEQUENCE</scope>
    <source>
        <strain evidence="17">CBS 4856</strain>
    </source>
</reference>
<dbReference type="EC" id="2.3.1.20" evidence="5 16"/>
<protein>
    <recommendedName>
        <fullName evidence="5 16">Diacylglycerol O-acyltransferase</fullName>
        <ecNumber evidence="5 16">2.3.1.20</ecNumber>
    </recommendedName>
</protein>
<comment type="pathway">
    <text evidence="2 16">Glycerolipid metabolism; triacylglycerol biosynthesis.</text>
</comment>
<feature type="transmembrane region" description="Helical" evidence="16">
    <location>
        <begin position="31"/>
        <end position="59"/>
    </location>
</feature>
<keyword evidence="11 16" id="KW-1133">Transmembrane helix</keyword>
<sequence>MKVLGVEFAPLNVPFARRLETLALTWHVLSIPAFCSTFMFCCALPPLWPILILYIVYLLRDKSPFDGSAARRYSPTFRSLRIWRYFAEYFPIKLHKTVDLEPSFVPVHDLDPPPYQTRMARIWDVVWRLTFWWYYIFHPSSQPALQPTNRRYIFGYHPHGIIGMGAIGGLATEGAGWSKLFPGIRLSTLTLSNQFMVPLYRDYLMALGIGSVAKSNCEALLKQNQSICIVIGGAQESLLARPGRMDLVLKKRKGFVKLALEMGNTSLVPVIGFGENDLYEQVKNDEDSRLYKIQTFLKDLLGFTLPLMHARGIFNYDVGIIPYRHPINIVVGSPIEVPHIPNPTIEDIDKYQDLYISHLEKLYEENRYKFSHKNPPELILVE</sequence>
<dbReference type="PANTHER" id="PTHR12317:SF0">
    <property type="entry name" value="ACYLTRANSFERASE"/>
    <property type="match status" value="1"/>
</dbReference>
<evidence type="ECO:0000256" key="6">
    <source>
        <dbReference type="ARBA" id="ARBA00022516"/>
    </source>
</evidence>
<dbReference type="VEuPathDB" id="FungiDB:TRICI_003883"/>
<evidence type="ECO:0000256" key="12">
    <source>
        <dbReference type="ARBA" id="ARBA00023098"/>
    </source>
</evidence>
<comment type="function">
    <text evidence="16">Catalyzes the terminal and only committed step in triacylglycerol synthesis by using diacylglycerol and fatty acyl CoA as substrates.</text>
</comment>
<keyword evidence="7" id="KW-0808">Transferase</keyword>
<proteinExistence type="inferred from homology"/>
<dbReference type="Proteomes" id="UP000761534">
    <property type="component" value="Unassembled WGS sequence"/>
</dbReference>
<dbReference type="GO" id="GO:0019432">
    <property type="term" value="P:triglyceride biosynthetic process"/>
    <property type="evidence" value="ECO:0007669"/>
    <property type="project" value="UniProtKB-UniRule"/>
</dbReference>
<keyword evidence="9" id="KW-0319">Glycerol metabolism</keyword>
<dbReference type="UniPathway" id="UPA00282"/>
<evidence type="ECO:0000256" key="1">
    <source>
        <dbReference type="ARBA" id="ARBA00004477"/>
    </source>
</evidence>
<dbReference type="InterPro" id="IPR007130">
    <property type="entry name" value="DAGAT"/>
</dbReference>
<organism evidence="17 18">
    <name type="scientific">Trichomonascus ciferrii</name>
    <dbReference type="NCBI Taxonomy" id="44093"/>
    <lineage>
        <taxon>Eukaryota</taxon>
        <taxon>Fungi</taxon>
        <taxon>Dikarya</taxon>
        <taxon>Ascomycota</taxon>
        <taxon>Saccharomycotina</taxon>
        <taxon>Dipodascomycetes</taxon>
        <taxon>Dipodascales</taxon>
        <taxon>Trichomonascaceae</taxon>
        <taxon>Trichomonascus</taxon>
        <taxon>Trichomonascus ciferrii complex</taxon>
    </lineage>
</organism>
<evidence type="ECO:0000256" key="4">
    <source>
        <dbReference type="ARBA" id="ARBA00005420"/>
    </source>
</evidence>
<dbReference type="PANTHER" id="PTHR12317">
    <property type="entry name" value="DIACYLGLYCEROL O-ACYLTRANSFERASE"/>
    <property type="match status" value="1"/>
</dbReference>
<evidence type="ECO:0000256" key="10">
    <source>
        <dbReference type="ARBA" id="ARBA00022824"/>
    </source>
</evidence>
<dbReference type="CDD" id="cd07987">
    <property type="entry name" value="LPLAT_MGAT-like"/>
    <property type="match status" value="1"/>
</dbReference>
<evidence type="ECO:0000256" key="2">
    <source>
        <dbReference type="ARBA" id="ARBA00004771"/>
    </source>
</evidence>
<comment type="caution">
    <text evidence="17">The sequence shown here is derived from an EMBL/GenBank/DDBJ whole genome shotgun (WGS) entry which is preliminary data.</text>
</comment>
<keyword evidence="8 16" id="KW-0812">Transmembrane</keyword>
<dbReference type="GO" id="GO:0006071">
    <property type="term" value="P:glycerol metabolic process"/>
    <property type="evidence" value="ECO:0007669"/>
    <property type="project" value="UniProtKB-UniRule"/>
</dbReference>
<name>A0A642V2D3_9ASCO</name>
<evidence type="ECO:0000256" key="15">
    <source>
        <dbReference type="ARBA" id="ARBA00048109"/>
    </source>
</evidence>
<comment type="pathway">
    <text evidence="3">Lipid metabolism.</text>
</comment>
<dbReference type="EMBL" id="SWFS01000291">
    <property type="protein sequence ID" value="KAA8911161.1"/>
    <property type="molecule type" value="Genomic_DNA"/>
</dbReference>
<evidence type="ECO:0000256" key="14">
    <source>
        <dbReference type="ARBA" id="ARBA00023315"/>
    </source>
</evidence>
<dbReference type="AlphaFoldDB" id="A0A642V2D3"/>
<keyword evidence="13 16" id="KW-0472">Membrane</keyword>
<evidence type="ECO:0000256" key="7">
    <source>
        <dbReference type="ARBA" id="ARBA00022679"/>
    </source>
</evidence>
<evidence type="ECO:0000256" key="11">
    <source>
        <dbReference type="ARBA" id="ARBA00022989"/>
    </source>
</evidence>
<keyword evidence="18" id="KW-1185">Reference proteome</keyword>
<evidence type="ECO:0000256" key="9">
    <source>
        <dbReference type="ARBA" id="ARBA00022798"/>
    </source>
</evidence>
<keyword evidence="14 16" id="KW-0012">Acyltransferase</keyword>
<evidence type="ECO:0000256" key="3">
    <source>
        <dbReference type="ARBA" id="ARBA00005189"/>
    </source>
</evidence>
<evidence type="ECO:0000313" key="17">
    <source>
        <dbReference type="EMBL" id="KAA8911161.1"/>
    </source>
</evidence>
<gene>
    <name evidence="17" type="ORF">TRICI_003883</name>
</gene>
<dbReference type="GO" id="GO:0005789">
    <property type="term" value="C:endoplasmic reticulum membrane"/>
    <property type="evidence" value="ECO:0007669"/>
    <property type="project" value="UniProtKB-SubCell"/>
</dbReference>
<keyword evidence="10 16" id="KW-0256">Endoplasmic reticulum</keyword>
<dbReference type="GO" id="GO:0004144">
    <property type="term" value="F:diacylglycerol O-acyltransferase activity"/>
    <property type="evidence" value="ECO:0007669"/>
    <property type="project" value="UniProtKB-UniRule"/>
</dbReference>
<evidence type="ECO:0000256" key="8">
    <source>
        <dbReference type="ARBA" id="ARBA00022692"/>
    </source>
</evidence>
<keyword evidence="12 16" id="KW-0443">Lipid metabolism</keyword>
<evidence type="ECO:0000256" key="13">
    <source>
        <dbReference type="ARBA" id="ARBA00023136"/>
    </source>
</evidence>
<keyword evidence="6 16" id="KW-0444">Lipid biosynthesis</keyword>
<comment type="catalytic activity">
    <reaction evidence="15 16">
        <text>an acyl-CoA + a 1,2-diacyl-sn-glycerol = a triacyl-sn-glycerol + CoA</text>
        <dbReference type="Rhea" id="RHEA:10868"/>
        <dbReference type="ChEBI" id="CHEBI:17815"/>
        <dbReference type="ChEBI" id="CHEBI:57287"/>
        <dbReference type="ChEBI" id="CHEBI:58342"/>
        <dbReference type="ChEBI" id="CHEBI:64615"/>
        <dbReference type="EC" id="2.3.1.20"/>
    </reaction>
</comment>